<feature type="region of interest" description="Disordered" evidence="1">
    <location>
        <begin position="86"/>
        <end position="117"/>
    </location>
</feature>
<dbReference type="EMBL" id="VFLP01000018">
    <property type="protein sequence ID" value="TRX95004.1"/>
    <property type="molecule type" value="Genomic_DNA"/>
</dbReference>
<sequence length="319" mass="35493">MASLLPRAALLPRSITSSAAASPRTTTALTRFFSSTPSAPAQQIPPESPLFINVPNPPQDQSIEAKRELKRVRGFVPVPRRVFAHRDSHEKPTDSWLTRAAPEPSNAKSQAEPGSDVQAWKRKMAVSRRENIRSGVRDLWARKQRIDAKRLAARTAKLAANKAAAMAPEREDERLTRGTINAGTLQTSVALDPQRFERCLASAARTAAIAADKSEARRDAIQTLYMNARSFIVNETELEVAVNREFADDHFDRMGQSGAGYRIQNIWDAQNEPVSVDAMLKDLQRDNYSLVSDFTSDEVRTVRRQKQVAEELTGGKMDE</sequence>
<dbReference type="InterPro" id="IPR058940">
    <property type="entry name" value="mS26_fungi"/>
</dbReference>
<keyword evidence="3" id="KW-1185">Reference proteome</keyword>
<protein>
    <submittedName>
        <fullName evidence="2">Uncharacterized protein</fullName>
    </submittedName>
</protein>
<dbReference type="Proteomes" id="UP000319160">
    <property type="component" value="Unassembled WGS sequence"/>
</dbReference>
<proteinExistence type="predicted"/>
<dbReference type="CDD" id="cd23703">
    <property type="entry name" value="mS26_PET12"/>
    <property type="match status" value="1"/>
</dbReference>
<comment type="caution">
    <text evidence="2">The sequence shown here is derived from an EMBL/GenBank/DDBJ whole genome shotgun (WGS) entry which is preliminary data.</text>
</comment>
<name>A0A553I480_9PEZI</name>
<gene>
    <name evidence="2" type="ORF">FHL15_004089</name>
</gene>
<dbReference type="OrthoDB" id="5223508at2759"/>
<reference evidence="3" key="1">
    <citation type="submission" date="2019-06" db="EMBL/GenBank/DDBJ databases">
        <title>Draft genome sequence of the griseofulvin-producing fungus Xylaria cubensis strain G536.</title>
        <authorList>
            <person name="Mead M.E."/>
            <person name="Raja H.A."/>
            <person name="Steenwyk J.L."/>
            <person name="Knowles S.L."/>
            <person name="Oberlies N.H."/>
            <person name="Rokas A."/>
        </authorList>
    </citation>
    <scope>NUCLEOTIDE SEQUENCE [LARGE SCALE GENOMIC DNA]</scope>
    <source>
        <strain evidence="3">G536</strain>
    </source>
</reference>
<organism evidence="2 3">
    <name type="scientific">Xylaria flabelliformis</name>
    <dbReference type="NCBI Taxonomy" id="2512241"/>
    <lineage>
        <taxon>Eukaryota</taxon>
        <taxon>Fungi</taxon>
        <taxon>Dikarya</taxon>
        <taxon>Ascomycota</taxon>
        <taxon>Pezizomycotina</taxon>
        <taxon>Sordariomycetes</taxon>
        <taxon>Xylariomycetidae</taxon>
        <taxon>Xylariales</taxon>
        <taxon>Xylariaceae</taxon>
        <taxon>Xylaria</taxon>
    </lineage>
</organism>
<dbReference type="STRING" id="2512241.A0A553I480"/>
<evidence type="ECO:0000256" key="1">
    <source>
        <dbReference type="SAM" id="MobiDB-lite"/>
    </source>
</evidence>
<evidence type="ECO:0000313" key="2">
    <source>
        <dbReference type="EMBL" id="TRX95004.1"/>
    </source>
</evidence>
<evidence type="ECO:0000313" key="3">
    <source>
        <dbReference type="Proteomes" id="UP000319160"/>
    </source>
</evidence>
<dbReference type="AlphaFoldDB" id="A0A553I480"/>
<accession>A0A553I480</accession>
<dbReference type="Pfam" id="PF26163">
    <property type="entry name" value="mS26"/>
    <property type="match status" value="1"/>
</dbReference>